<protein>
    <submittedName>
        <fullName evidence="9">Vps52 vacuolar sorting complex protein</fullName>
    </submittedName>
</protein>
<dbReference type="GO" id="GO:0006896">
    <property type="term" value="P:Golgi to vacuole transport"/>
    <property type="evidence" value="ECO:0007669"/>
    <property type="project" value="TreeGrafter"/>
</dbReference>
<evidence type="ECO:0000256" key="6">
    <source>
        <dbReference type="SAM" id="MobiDB-lite"/>
    </source>
</evidence>
<dbReference type="GO" id="GO:0000938">
    <property type="term" value="C:GARP complex"/>
    <property type="evidence" value="ECO:0007669"/>
    <property type="project" value="TreeGrafter"/>
</dbReference>
<proteinExistence type="inferred from homology"/>
<feature type="compositionally biased region" description="Low complexity" evidence="6">
    <location>
        <begin position="1"/>
        <end position="21"/>
    </location>
</feature>
<reference evidence="9" key="1">
    <citation type="journal article" date="2021" name="Sci. Rep.">
        <title>Diploid genomic architecture of Nitzschia inconspicua, an elite biomass production diatom.</title>
        <authorList>
            <person name="Oliver A."/>
            <person name="Podell S."/>
            <person name="Pinowska A."/>
            <person name="Traller J.C."/>
            <person name="Smith S.R."/>
            <person name="McClure R."/>
            <person name="Beliaev A."/>
            <person name="Bohutskyi P."/>
            <person name="Hill E.A."/>
            <person name="Rabines A."/>
            <person name="Zheng H."/>
            <person name="Allen L.Z."/>
            <person name="Kuo A."/>
            <person name="Grigoriev I.V."/>
            <person name="Allen A.E."/>
            <person name="Hazlebeck D."/>
            <person name="Allen E.E."/>
        </authorList>
    </citation>
    <scope>NUCLEOTIDE SEQUENCE</scope>
    <source>
        <strain evidence="9">Hildebrandi</strain>
    </source>
</reference>
<feature type="region of interest" description="Disordered" evidence="6">
    <location>
        <begin position="1"/>
        <end position="48"/>
    </location>
</feature>
<dbReference type="EMBL" id="JAGRRH010000009">
    <property type="protein sequence ID" value="KAG7364731.1"/>
    <property type="molecule type" value="Genomic_DNA"/>
</dbReference>
<reference evidence="9" key="2">
    <citation type="submission" date="2021-04" db="EMBL/GenBank/DDBJ databases">
        <authorList>
            <person name="Podell S."/>
        </authorList>
    </citation>
    <scope>NUCLEOTIDE SEQUENCE</scope>
    <source>
        <strain evidence="9">Hildebrandi</strain>
    </source>
</reference>
<dbReference type="AlphaFoldDB" id="A0A9K3LPV3"/>
<keyword evidence="4" id="KW-0653">Protein transport</keyword>
<evidence type="ECO:0000256" key="1">
    <source>
        <dbReference type="ARBA" id="ARBA00004601"/>
    </source>
</evidence>
<name>A0A9K3LPV3_9STRA</name>
<evidence type="ECO:0000259" key="8">
    <source>
        <dbReference type="Pfam" id="PF20655"/>
    </source>
</evidence>
<dbReference type="PANTHER" id="PTHR14190">
    <property type="entry name" value="SUPPRESSOR OF ACTIN MUTATIONS 2/VACUOLAR PROTEIN SORTING 52"/>
    <property type="match status" value="1"/>
</dbReference>
<dbReference type="GO" id="GO:0019905">
    <property type="term" value="F:syntaxin binding"/>
    <property type="evidence" value="ECO:0007669"/>
    <property type="project" value="TreeGrafter"/>
</dbReference>
<evidence type="ECO:0000313" key="9">
    <source>
        <dbReference type="EMBL" id="KAG7364731.1"/>
    </source>
</evidence>
<comment type="caution">
    <text evidence="9">The sequence shown here is derived from an EMBL/GenBank/DDBJ whole genome shotgun (WGS) entry which is preliminary data.</text>
</comment>
<keyword evidence="10" id="KW-1185">Reference proteome</keyword>
<dbReference type="GO" id="GO:0015031">
    <property type="term" value="P:protein transport"/>
    <property type="evidence" value="ECO:0007669"/>
    <property type="project" value="UniProtKB-KW"/>
</dbReference>
<evidence type="ECO:0000256" key="2">
    <source>
        <dbReference type="ARBA" id="ARBA00008180"/>
    </source>
</evidence>
<dbReference type="InterPro" id="IPR048361">
    <property type="entry name" value="Vps52_C"/>
</dbReference>
<dbReference type="GO" id="GO:0005829">
    <property type="term" value="C:cytosol"/>
    <property type="evidence" value="ECO:0007669"/>
    <property type="project" value="GOC"/>
</dbReference>
<dbReference type="PANTHER" id="PTHR14190:SF7">
    <property type="entry name" value="VACUOLAR PROTEIN SORTING-ASSOCIATED PROTEIN 52 HOMOLOG"/>
    <property type="match status" value="1"/>
</dbReference>
<accession>A0A9K3LPV3</accession>
<dbReference type="GO" id="GO:0042147">
    <property type="term" value="P:retrograde transport, endosome to Golgi"/>
    <property type="evidence" value="ECO:0007669"/>
    <property type="project" value="TreeGrafter"/>
</dbReference>
<organism evidence="9 10">
    <name type="scientific">Nitzschia inconspicua</name>
    <dbReference type="NCBI Taxonomy" id="303405"/>
    <lineage>
        <taxon>Eukaryota</taxon>
        <taxon>Sar</taxon>
        <taxon>Stramenopiles</taxon>
        <taxon>Ochrophyta</taxon>
        <taxon>Bacillariophyta</taxon>
        <taxon>Bacillariophyceae</taxon>
        <taxon>Bacillariophycidae</taxon>
        <taxon>Bacillariales</taxon>
        <taxon>Bacillariaceae</taxon>
        <taxon>Nitzschia</taxon>
    </lineage>
</organism>
<feature type="domain" description="Vps52 C-terminal" evidence="8">
    <location>
        <begin position="294"/>
        <end position="521"/>
    </location>
</feature>
<dbReference type="GO" id="GO:0032456">
    <property type="term" value="P:endocytic recycling"/>
    <property type="evidence" value="ECO:0007669"/>
    <property type="project" value="TreeGrafter"/>
</dbReference>
<feature type="compositionally biased region" description="Low complexity" evidence="6">
    <location>
        <begin position="29"/>
        <end position="42"/>
    </location>
</feature>
<comment type="similarity">
    <text evidence="2">Belongs to the VPS52 family.</text>
</comment>
<dbReference type="Pfam" id="PF04129">
    <property type="entry name" value="Vps52_CC"/>
    <property type="match status" value="1"/>
</dbReference>
<evidence type="ECO:0000256" key="3">
    <source>
        <dbReference type="ARBA" id="ARBA00022448"/>
    </source>
</evidence>
<comment type="subcellular location">
    <subcellularLocation>
        <location evidence="1">Golgi apparatus</location>
        <location evidence="1">trans-Golgi network</location>
    </subcellularLocation>
</comment>
<evidence type="ECO:0000256" key="4">
    <source>
        <dbReference type="ARBA" id="ARBA00022927"/>
    </source>
</evidence>
<feature type="region of interest" description="Disordered" evidence="6">
    <location>
        <begin position="524"/>
        <end position="575"/>
    </location>
</feature>
<dbReference type="Pfam" id="PF20655">
    <property type="entry name" value="Vps52_C"/>
    <property type="match status" value="1"/>
</dbReference>
<dbReference type="OrthoDB" id="19482at2759"/>
<dbReference type="InterPro" id="IPR048319">
    <property type="entry name" value="Vps52_CC"/>
</dbReference>
<dbReference type="InterPro" id="IPR007258">
    <property type="entry name" value="Vps52"/>
</dbReference>
<sequence length="773" mass="86792">MTTLAASASDSSLPSATDLTLPAPPKETSSSSSHNNNNNNNNAEPFSEEQLSNDLAAFLENPNLKAALADGSLDLASYSSTVEGELAELETKCIEAYREKTQDIANLAKELETCDGILLGLQEMLLGFQADLGGLSGDIRQLQETSKTLGIQLHNRKAAALGLRDFLGRIILSPNLVNTIVKGPVNADFQQAIQELTQLYRDTHETTPQEWACGEPPSNTVAGKEMQAHIQQLRLVAVSRIREYFYQQMSLLRKPQTNIRILQSHGLLHYADLYEFLMDAAPDIAKELFKVYTDSMAKTLYALFRTYQAQLIQLDATKYAATRQDVLAVEDAYLRDSITTKAKKRVDVFTLGNRANVLNNTHENPIVAYVATSERKTFPYERLLKSCLQHLVDAVTNEYVVCRQFFKRDAFEQIFPPTLQLLLEQLENYLFGCYDALCILLMIKVTHQFRRSAQSRTIHCLDSFFDQMTHLLWPRLKTVMELHLRSIKQATPLSLGGVDLHAHYVSRRFAEFTCSVLLILQKGNKPPPASSPKSTPRKGGNMDPPASMTPPPPQRMISISSNAPATDGKAPPTKASAGDMLLQDLNELLDEYIALLERLSEEHTVNIKKIVFMINNLDQAVCIFQERRVAGGKELNRILEMLMLQRELFVEEELLQGFSKMIAFVQQTEASLATGQATDATVNIQVVEALVREFASNWRSGMEAINRNVLSFFSNFRNGMEILKQVLTQLLLYYTRFQDVIRKVYKRQPPAFAKDLVPTTVILAEIKKYALAI</sequence>
<keyword evidence="3" id="KW-0813">Transport</keyword>
<evidence type="ECO:0000256" key="5">
    <source>
        <dbReference type="ARBA" id="ARBA00023034"/>
    </source>
</evidence>
<dbReference type="Proteomes" id="UP000693970">
    <property type="component" value="Unassembled WGS sequence"/>
</dbReference>
<feature type="domain" description="Vps52 coiled-coil" evidence="7">
    <location>
        <begin position="99"/>
        <end position="277"/>
    </location>
</feature>
<evidence type="ECO:0000259" key="7">
    <source>
        <dbReference type="Pfam" id="PF04129"/>
    </source>
</evidence>
<gene>
    <name evidence="9" type="ORF">IV203_037933</name>
</gene>
<evidence type="ECO:0000313" key="10">
    <source>
        <dbReference type="Proteomes" id="UP000693970"/>
    </source>
</evidence>
<keyword evidence="5" id="KW-0333">Golgi apparatus</keyword>